<keyword evidence="8 17" id="KW-0808">Transferase</keyword>
<evidence type="ECO:0000256" key="8">
    <source>
        <dbReference type="ARBA" id="ARBA00022679"/>
    </source>
</evidence>
<keyword evidence="11" id="KW-0627">Porphyrin biosynthesis</keyword>
<evidence type="ECO:0000256" key="5">
    <source>
        <dbReference type="ARBA" id="ARBA00020963"/>
    </source>
</evidence>
<comment type="similarity">
    <text evidence="3 17">Belongs to the Cob(I)alamin adenosyltransferase family.</text>
</comment>
<comment type="catalytic activity">
    <reaction evidence="15 17">
        <text>2 cob(II)yrinate a,c diamide + reduced [electron-transfer flavoprotein] + 2 ATP = 2 adenosylcob(III)yrinate a,c-diamide + 2 triphosphate + oxidized [electron-transfer flavoprotein] + 3 H(+)</text>
        <dbReference type="Rhea" id="RHEA:11528"/>
        <dbReference type="Rhea" id="RHEA-COMP:10685"/>
        <dbReference type="Rhea" id="RHEA-COMP:10686"/>
        <dbReference type="ChEBI" id="CHEBI:15378"/>
        <dbReference type="ChEBI" id="CHEBI:18036"/>
        <dbReference type="ChEBI" id="CHEBI:30616"/>
        <dbReference type="ChEBI" id="CHEBI:57692"/>
        <dbReference type="ChEBI" id="CHEBI:58307"/>
        <dbReference type="ChEBI" id="CHEBI:58503"/>
        <dbReference type="ChEBI" id="CHEBI:58537"/>
        <dbReference type="EC" id="2.5.1.17"/>
    </reaction>
</comment>
<keyword evidence="6" id="KW-0963">Cytoplasm</keyword>
<dbReference type="InterPro" id="IPR016030">
    <property type="entry name" value="CblAdoTrfase-like"/>
</dbReference>
<proteinExistence type="inferred from homology"/>
<dbReference type="PANTHER" id="PTHR12213:SF0">
    <property type="entry name" value="CORRINOID ADENOSYLTRANSFERASE MMAB"/>
    <property type="match status" value="1"/>
</dbReference>
<evidence type="ECO:0000313" key="20">
    <source>
        <dbReference type="EMBL" id="OYN86596.1"/>
    </source>
</evidence>
<dbReference type="EMBL" id="NMVI01000018">
    <property type="protein sequence ID" value="OYN86596.1"/>
    <property type="molecule type" value="Genomic_DNA"/>
</dbReference>
<evidence type="ECO:0000256" key="13">
    <source>
        <dbReference type="ARBA" id="ARBA00033334"/>
    </source>
</evidence>
<dbReference type="GO" id="GO:0008817">
    <property type="term" value="F:corrinoid adenosyltransferase activity"/>
    <property type="evidence" value="ECO:0007669"/>
    <property type="project" value="UniProtKB-UniRule"/>
</dbReference>
<feature type="region of interest" description="Disordered" evidence="18">
    <location>
        <begin position="183"/>
        <end position="236"/>
    </location>
</feature>
<keyword evidence="9 17" id="KW-0547">Nucleotide-binding</keyword>
<comment type="caution">
    <text evidence="20">The sequence shown here is derived from an EMBL/GenBank/DDBJ whole genome shotgun (WGS) entry which is preliminary data.</text>
</comment>
<evidence type="ECO:0000256" key="16">
    <source>
        <dbReference type="ARBA" id="ARBA00048692"/>
    </source>
</evidence>
<sequence length="236" mass="25256">MIVISRVWTGGGDTGHTHLADMSRVPKTDARIAACGDADEVNSVLGTALVEDLPEVVGETLAQVQNELFDLGADLATPVMPDPAHPPLRIDQAAISRLEAWCDEFSEELPTLRSFILPGGNRASAALHHARTVARRAERTAWAAVAAHGDSMNPLTVTYLNRLSDLLFVLARSVGQSHGERLWVPGADRTPPDARARRNRDRIIASTASGAQEHSDQDDSGRRHSAPGSAGPADSR</sequence>
<dbReference type="InterPro" id="IPR036451">
    <property type="entry name" value="CblAdoTrfase-like_sf"/>
</dbReference>
<dbReference type="AlphaFoldDB" id="A0A255E502"/>
<dbReference type="EC" id="2.5.1.17" evidence="4 17"/>
<comment type="pathway">
    <text evidence="2 17">Cofactor biosynthesis; adenosylcobalamin biosynthesis; adenosylcobalamin from cob(II)yrinate a,c-diamide: step 2/7.</text>
</comment>
<reference evidence="20 21" key="1">
    <citation type="submission" date="2017-07" db="EMBL/GenBank/DDBJ databases">
        <title>Draft whole genome sequences of clinical Proprionibacteriaceae strains.</title>
        <authorList>
            <person name="Bernier A.-M."/>
            <person name="Bernard K."/>
            <person name="Domingo M.-C."/>
        </authorList>
    </citation>
    <scope>NUCLEOTIDE SEQUENCE [LARGE SCALE GENOMIC DNA]</scope>
    <source>
        <strain evidence="20 21">NML 160184</strain>
    </source>
</reference>
<dbReference type="Gene3D" id="1.20.1200.10">
    <property type="entry name" value="Cobalamin adenosyltransferase-like"/>
    <property type="match status" value="1"/>
</dbReference>
<evidence type="ECO:0000256" key="6">
    <source>
        <dbReference type="ARBA" id="ARBA00022490"/>
    </source>
</evidence>
<comment type="catalytic activity">
    <reaction evidence="16 17">
        <text>2 cob(II)alamin + reduced [electron-transfer flavoprotein] + 2 ATP = 2 adenosylcob(III)alamin + 2 triphosphate + oxidized [electron-transfer flavoprotein] + 3 H(+)</text>
        <dbReference type="Rhea" id="RHEA:28671"/>
        <dbReference type="Rhea" id="RHEA-COMP:10685"/>
        <dbReference type="Rhea" id="RHEA-COMP:10686"/>
        <dbReference type="ChEBI" id="CHEBI:15378"/>
        <dbReference type="ChEBI" id="CHEBI:16304"/>
        <dbReference type="ChEBI" id="CHEBI:18036"/>
        <dbReference type="ChEBI" id="CHEBI:18408"/>
        <dbReference type="ChEBI" id="CHEBI:30616"/>
        <dbReference type="ChEBI" id="CHEBI:57692"/>
        <dbReference type="ChEBI" id="CHEBI:58307"/>
        <dbReference type="EC" id="2.5.1.17"/>
    </reaction>
</comment>
<dbReference type="PANTHER" id="PTHR12213">
    <property type="entry name" value="CORRINOID ADENOSYLTRANSFERASE"/>
    <property type="match status" value="1"/>
</dbReference>
<evidence type="ECO:0000256" key="7">
    <source>
        <dbReference type="ARBA" id="ARBA00022573"/>
    </source>
</evidence>
<evidence type="ECO:0000256" key="1">
    <source>
        <dbReference type="ARBA" id="ARBA00004496"/>
    </source>
</evidence>
<evidence type="ECO:0000256" key="14">
    <source>
        <dbReference type="ARBA" id="ARBA00033354"/>
    </source>
</evidence>
<organism evidence="20 21">
    <name type="scientific">Parenemella sanctibonifatiensis</name>
    <dbReference type="NCBI Taxonomy" id="2016505"/>
    <lineage>
        <taxon>Bacteria</taxon>
        <taxon>Bacillati</taxon>
        <taxon>Actinomycetota</taxon>
        <taxon>Actinomycetes</taxon>
        <taxon>Propionibacteriales</taxon>
        <taxon>Propionibacteriaceae</taxon>
        <taxon>Parenemella</taxon>
    </lineage>
</organism>
<keyword evidence="10 17" id="KW-0067">ATP-binding</keyword>
<dbReference type="InterPro" id="IPR029499">
    <property type="entry name" value="PduO-typ"/>
</dbReference>
<dbReference type="FunFam" id="1.20.1200.10:FF:000003">
    <property type="entry name" value="ATP:cob(I)alamin adenosyltransferase"/>
    <property type="match status" value="1"/>
</dbReference>
<dbReference type="GO" id="GO:0009236">
    <property type="term" value="P:cobalamin biosynthetic process"/>
    <property type="evidence" value="ECO:0007669"/>
    <property type="project" value="UniProtKB-UniRule"/>
</dbReference>
<dbReference type="GO" id="GO:0005524">
    <property type="term" value="F:ATP binding"/>
    <property type="evidence" value="ECO:0007669"/>
    <property type="project" value="UniProtKB-UniRule"/>
</dbReference>
<accession>A0A255E502</accession>
<gene>
    <name evidence="20" type="ORF">CGZ92_09720</name>
</gene>
<evidence type="ECO:0000259" key="19">
    <source>
        <dbReference type="Pfam" id="PF01923"/>
    </source>
</evidence>
<evidence type="ECO:0000256" key="2">
    <source>
        <dbReference type="ARBA" id="ARBA00005121"/>
    </source>
</evidence>
<dbReference type="SUPFAM" id="SSF89028">
    <property type="entry name" value="Cobalamin adenosyltransferase-like"/>
    <property type="match status" value="1"/>
</dbReference>
<protein>
    <recommendedName>
        <fullName evidence="5 17">Corrinoid adenosyltransferase</fullName>
        <ecNumber evidence="4 17">2.5.1.17</ecNumber>
    </recommendedName>
    <alternativeName>
        <fullName evidence="12 17">Cob(II)alamin adenosyltransferase</fullName>
    </alternativeName>
    <alternativeName>
        <fullName evidence="14 17">Cob(II)yrinic acid a,c-diamide adenosyltransferase</fullName>
    </alternativeName>
    <alternativeName>
        <fullName evidence="13 17">Cobinamide/cobalamin adenosyltransferase</fullName>
    </alternativeName>
</protein>
<feature type="domain" description="Cobalamin adenosyltransferase-like" evidence="19">
    <location>
        <begin position="9"/>
        <end position="173"/>
    </location>
</feature>
<dbReference type="Pfam" id="PF01923">
    <property type="entry name" value="Cob_adeno_trans"/>
    <property type="match status" value="1"/>
</dbReference>
<name>A0A255E502_9ACTN</name>
<evidence type="ECO:0000256" key="17">
    <source>
        <dbReference type="RuleBase" id="RU366026"/>
    </source>
</evidence>
<evidence type="ECO:0000256" key="9">
    <source>
        <dbReference type="ARBA" id="ARBA00022741"/>
    </source>
</evidence>
<comment type="subcellular location">
    <subcellularLocation>
        <location evidence="1">Cytoplasm</location>
    </subcellularLocation>
</comment>
<evidence type="ECO:0000256" key="12">
    <source>
        <dbReference type="ARBA" id="ARBA00031529"/>
    </source>
</evidence>
<dbReference type="Proteomes" id="UP000216533">
    <property type="component" value="Unassembled WGS sequence"/>
</dbReference>
<dbReference type="UniPathway" id="UPA00148">
    <property type="reaction ID" value="UER00233"/>
</dbReference>
<dbReference type="GO" id="GO:0005737">
    <property type="term" value="C:cytoplasm"/>
    <property type="evidence" value="ECO:0007669"/>
    <property type="project" value="UniProtKB-SubCell"/>
</dbReference>
<dbReference type="GO" id="GO:0006779">
    <property type="term" value="P:porphyrin-containing compound biosynthetic process"/>
    <property type="evidence" value="ECO:0007669"/>
    <property type="project" value="UniProtKB-KW"/>
</dbReference>
<evidence type="ECO:0000256" key="3">
    <source>
        <dbReference type="ARBA" id="ARBA00007487"/>
    </source>
</evidence>
<evidence type="ECO:0000313" key="21">
    <source>
        <dbReference type="Proteomes" id="UP000216533"/>
    </source>
</evidence>
<evidence type="ECO:0000256" key="10">
    <source>
        <dbReference type="ARBA" id="ARBA00022840"/>
    </source>
</evidence>
<evidence type="ECO:0000256" key="4">
    <source>
        <dbReference type="ARBA" id="ARBA00012454"/>
    </source>
</evidence>
<evidence type="ECO:0000256" key="15">
    <source>
        <dbReference type="ARBA" id="ARBA00048555"/>
    </source>
</evidence>
<evidence type="ECO:0000256" key="18">
    <source>
        <dbReference type="SAM" id="MobiDB-lite"/>
    </source>
</evidence>
<feature type="compositionally biased region" description="Basic and acidic residues" evidence="18">
    <location>
        <begin position="213"/>
        <end position="222"/>
    </location>
</feature>
<evidence type="ECO:0000256" key="11">
    <source>
        <dbReference type="ARBA" id="ARBA00023244"/>
    </source>
</evidence>
<keyword evidence="7 17" id="KW-0169">Cobalamin biosynthesis</keyword>
<dbReference type="NCBIfam" id="TIGR00636">
    <property type="entry name" value="PduO_Nterm"/>
    <property type="match status" value="1"/>
</dbReference>
<dbReference type="RefSeq" id="WP_094451163.1">
    <property type="nucleotide sequence ID" value="NZ_NMVI01000018.1"/>
</dbReference>